<feature type="transmembrane region" description="Helical" evidence="1">
    <location>
        <begin position="1192"/>
        <end position="1212"/>
    </location>
</feature>
<evidence type="ECO:0000256" key="1">
    <source>
        <dbReference type="SAM" id="Phobius"/>
    </source>
</evidence>
<feature type="domain" description="Ig-like" evidence="3">
    <location>
        <begin position="543"/>
        <end position="617"/>
    </location>
</feature>
<keyword evidence="1" id="KW-1133">Transmembrane helix</keyword>
<keyword evidence="2" id="KW-0732">Signal</keyword>
<organism evidence="4 5">
    <name type="scientific">Onychostoma macrolepis</name>
    <dbReference type="NCBI Taxonomy" id="369639"/>
    <lineage>
        <taxon>Eukaryota</taxon>
        <taxon>Metazoa</taxon>
        <taxon>Chordata</taxon>
        <taxon>Craniata</taxon>
        <taxon>Vertebrata</taxon>
        <taxon>Euteleostomi</taxon>
        <taxon>Actinopterygii</taxon>
        <taxon>Neopterygii</taxon>
        <taxon>Teleostei</taxon>
        <taxon>Ostariophysi</taxon>
        <taxon>Cypriniformes</taxon>
        <taxon>Cyprinidae</taxon>
        <taxon>Acrossocheilinae</taxon>
        <taxon>Onychostoma</taxon>
    </lineage>
</organism>
<proteinExistence type="predicted"/>
<feature type="domain" description="Ig-like" evidence="3">
    <location>
        <begin position="411"/>
        <end position="514"/>
    </location>
</feature>
<dbReference type="Proteomes" id="UP000579812">
    <property type="component" value="Unassembled WGS sequence"/>
</dbReference>
<reference evidence="4 5" key="1">
    <citation type="submission" date="2020-04" db="EMBL/GenBank/DDBJ databases">
        <title>Chromosome-level genome assembly of a cyprinid fish Onychostoma macrolepis by integration of Nanopore Sequencing, Bionano and Hi-C technology.</title>
        <authorList>
            <person name="Wang D."/>
        </authorList>
    </citation>
    <scope>NUCLEOTIDE SEQUENCE [LARGE SCALE GENOMIC DNA]</scope>
    <source>
        <strain evidence="4">SWU-2019</strain>
        <tissue evidence="4">Muscle</tissue>
    </source>
</reference>
<dbReference type="GO" id="GO:0042289">
    <property type="term" value="F:MHC class II protein binding"/>
    <property type="evidence" value="ECO:0007669"/>
    <property type="project" value="TreeGrafter"/>
</dbReference>
<accession>A0A7J6D7K1</accession>
<feature type="domain" description="Ig-like" evidence="3">
    <location>
        <begin position="32"/>
        <end position="107"/>
    </location>
</feature>
<feature type="signal peptide" evidence="2">
    <location>
        <begin position="1"/>
        <end position="23"/>
    </location>
</feature>
<dbReference type="GO" id="GO:0070374">
    <property type="term" value="P:positive regulation of ERK1 and ERK2 cascade"/>
    <property type="evidence" value="ECO:0007669"/>
    <property type="project" value="TreeGrafter"/>
</dbReference>
<protein>
    <recommendedName>
        <fullName evidence="3">Ig-like domain-containing protein</fullName>
    </recommendedName>
</protein>
<dbReference type="InterPro" id="IPR013106">
    <property type="entry name" value="Ig_V-set"/>
</dbReference>
<dbReference type="AlphaFoldDB" id="A0A7J6D7K1"/>
<dbReference type="InterPro" id="IPR007110">
    <property type="entry name" value="Ig-like_dom"/>
</dbReference>
<feature type="domain" description="Ig-like" evidence="3">
    <location>
        <begin position="1075"/>
        <end position="1178"/>
    </location>
</feature>
<dbReference type="GO" id="GO:0045121">
    <property type="term" value="C:membrane raft"/>
    <property type="evidence" value="ECO:0007669"/>
    <property type="project" value="TreeGrafter"/>
</dbReference>
<dbReference type="GO" id="GO:0035723">
    <property type="term" value="P:interleukin-15-mediated signaling pathway"/>
    <property type="evidence" value="ECO:0007669"/>
    <property type="project" value="TreeGrafter"/>
</dbReference>
<keyword evidence="1" id="KW-0812">Transmembrane</keyword>
<feature type="domain" description="Ig-like" evidence="3">
    <location>
        <begin position="791"/>
        <end position="892"/>
    </location>
</feature>
<feature type="chain" id="PRO_5029787883" description="Ig-like domain-containing protein" evidence="2">
    <location>
        <begin position="24"/>
        <end position="1252"/>
    </location>
</feature>
<comment type="caution">
    <text evidence="4">The sequence shown here is derived from an EMBL/GenBank/DDBJ whole genome shotgun (WGS) entry which is preliminary data.</text>
</comment>
<gene>
    <name evidence="4" type="ORF">G5714_002504</name>
</gene>
<evidence type="ECO:0000313" key="4">
    <source>
        <dbReference type="EMBL" id="KAF4115015.1"/>
    </source>
</evidence>
<dbReference type="GO" id="GO:1990782">
    <property type="term" value="F:protein tyrosine kinase binding"/>
    <property type="evidence" value="ECO:0007669"/>
    <property type="project" value="TreeGrafter"/>
</dbReference>
<dbReference type="PANTHER" id="PTHR11422">
    <property type="entry name" value="T-CELL SURFACE GLYCOPROTEIN CD4"/>
    <property type="match status" value="1"/>
</dbReference>
<dbReference type="EMBL" id="JAAMOB010000003">
    <property type="protein sequence ID" value="KAF4115015.1"/>
    <property type="molecule type" value="Genomic_DNA"/>
</dbReference>
<sequence>MADECDLCLLGLIFLSSLLSGSSEVDDAHVFISSGQNVRLSCNNALHDCTSTTWNYNRFSHSATVELIGLGIKKKDTERHERLSLGSDCSLNINNITEEDYGSYTCRQYVNKQQQGTDARVFLHVLHVSSSSSSSQTEISAGRSVTLFCQLYSYSDAGVSCDGSGRSEGIELFWVNQAGVKLEISDSRYQISASDHCNITLTTTLLNEDHNREWRCSVTHRDRVQSSVTYTVKSSANKKTRKLTSVVAAFLAAVLCLICRKRADNKRGTAETAVKDENEDDGTYETIDVSIPAAVSRLIIQHSVRCSSEVDVTHVFISSGQNVRLSCNNALPDCKSTTWIYNRFSQSAAVELIGLGIKKKDTERHERLSLGSDCSLNINNITEEDYGSYTCRQYVNKQQQGTDAHVYLHVLHVSSSSSSSQTEISAGRSVTLFCQLYSYSDAGVSCDGSGRSEGIELFWVNQAGVKLEISDSRYQISASDHCNITLTTTLLNEDHNREWRCSVTHRDRVQSSVTYTVKSSAQADSTTAVITGSSEVDDAHVFISSGQNVRLSCNNALPDCKSTTWIYNRFSHSATVELIGLGIKKDTERHERLSLGSDCSLNINNITEEDYGSYTCRQYVNKQQQGTDARVFLHVLHVKFTQNKTTPVNRENGNQHKAQSVSTLSPSPFPPFLTSVVAAFLAAVLCLICRKELIIKEGLLKQRSKMRMKMTGRMKQSTCPFLLLFSHSATVELIGLGIKKDTERHERLSLGSDCSLNINNITEEDYGLYTCRQYVNKQQQGTDARVFLHVLHVSSSSSSSQTEISAGRSVTLFCQLYSYAGVFCDGSGRSEGIELFWVNQAGVKLKISDSRYQISASDRCNITLTTTLLNEDHNREWRCNVTHRDRVQSSVTYTVKSSAQADSTTAVITVTSVVAAFLAAVLCLICRKRADNKRGTAETAVKDENEDDGTYETIDVSIPAAVSRLIIQHSVRCSSEVDDAHVFISSGQNVRLSCNNALHDCKSTTWNYNRFSHSATVELIGLGIKKDTERHERLSLGSDCSLNINNITEEDYGSYICRQYVNKQETDACVFLHVLHVSSSSSSSQTEISAGRSVTLFCQLYSYSDAGVSCDGSGRSEGIELFWVNQAGVKLKISDSRYQISASDHCNITLTTTLLNEDHNREWRCSVTHRDRVQSSVTYTVKSSAQADSTTAVITVTSVVAAFLAAVLCLICRKRADNKRGTAETAVKDENEDDGRMKQSTCPFLLLSRQMI</sequence>
<dbReference type="PANTHER" id="PTHR11422:SF5">
    <property type="entry name" value="DIVERSE IMMUNOGLOBULIN DOMAIN-CONTAINING PROTEIN 1.1 ISOFORM X1-RELATED"/>
    <property type="match status" value="1"/>
</dbReference>
<dbReference type="Gene3D" id="2.60.40.10">
    <property type="entry name" value="Immunoglobulins"/>
    <property type="match status" value="9"/>
</dbReference>
<keyword evidence="1" id="KW-0472">Membrane</keyword>
<dbReference type="InterPro" id="IPR013783">
    <property type="entry name" value="Ig-like_fold"/>
</dbReference>
<evidence type="ECO:0000256" key="2">
    <source>
        <dbReference type="SAM" id="SignalP"/>
    </source>
</evidence>
<dbReference type="SMART" id="SM00408">
    <property type="entry name" value="IGc2"/>
    <property type="match status" value="4"/>
</dbReference>
<dbReference type="SMART" id="SM00409">
    <property type="entry name" value="IG"/>
    <property type="match status" value="9"/>
</dbReference>
<keyword evidence="5" id="KW-1185">Reference proteome</keyword>
<dbReference type="GO" id="GO:0042110">
    <property type="term" value="P:T cell activation"/>
    <property type="evidence" value="ECO:0007669"/>
    <property type="project" value="TreeGrafter"/>
</dbReference>
<feature type="domain" description="Ig-like" evidence="3">
    <location>
        <begin position="292"/>
        <end position="392"/>
    </location>
</feature>
<dbReference type="Pfam" id="PF07686">
    <property type="entry name" value="V-set"/>
    <property type="match status" value="4"/>
</dbReference>
<evidence type="ECO:0000259" key="3">
    <source>
        <dbReference type="PROSITE" id="PS50835"/>
    </source>
</evidence>
<dbReference type="InterPro" id="IPR003599">
    <property type="entry name" value="Ig_sub"/>
</dbReference>
<dbReference type="InterPro" id="IPR036179">
    <property type="entry name" value="Ig-like_dom_sf"/>
</dbReference>
<feature type="domain" description="Ig-like" evidence="3">
    <location>
        <begin position="126"/>
        <end position="229"/>
    </location>
</feature>
<dbReference type="GO" id="GO:0009897">
    <property type="term" value="C:external side of plasma membrane"/>
    <property type="evidence" value="ECO:0007669"/>
    <property type="project" value="TreeGrafter"/>
</dbReference>
<dbReference type="SUPFAM" id="SSF48726">
    <property type="entry name" value="Immunoglobulin"/>
    <property type="match status" value="5"/>
</dbReference>
<dbReference type="InterPro" id="IPR003598">
    <property type="entry name" value="Ig_sub2"/>
</dbReference>
<evidence type="ECO:0000313" key="5">
    <source>
        <dbReference type="Proteomes" id="UP000579812"/>
    </source>
</evidence>
<dbReference type="PROSITE" id="PS50835">
    <property type="entry name" value="IG_LIKE"/>
    <property type="match status" value="8"/>
</dbReference>
<name>A0A7J6D7K1_9TELE</name>
<feature type="domain" description="Ig-like" evidence="3">
    <location>
        <begin position="959"/>
        <end position="1058"/>
    </location>
</feature>